<dbReference type="InterPro" id="IPR042488">
    <property type="entry name" value="Rad4_BHD3_sf"/>
</dbReference>
<gene>
    <name evidence="4" type="ORF">PSNMU_V1.4_AUG-EV-PASAV3_0001760</name>
</gene>
<dbReference type="GO" id="GO:0006289">
    <property type="term" value="P:nucleotide-excision repair"/>
    <property type="evidence" value="ECO:0007669"/>
    <property type="project" value="InterPro"/>
</dbReference>
<feature type="region of interest" description="Disordered" evidence="1">
    <location>
        <begin position="655"/>
        <end position="729"/>
    </location>
</feature>
<dbReference type="Gene3D" id="3.90.260.10">
    <property type="entry name" value="Transglutaminase-like"/>
    <property type="match status" value="1"/>
</dbReference>
<feature type="compositionally biased region" description="Acidic residues" evidence="1">
    <location>
        <begin position="91"/>
        <end position="108"/>
    </location>
</feature>
<dbReference type="Gene3D" id="3.30.70.2460">
    <property type="entry name" value="Rad4, beta-hairpin domain BHD3"/>
    <property type="match status" value="1"/>
</dbReference>
<evidence type="ECO:0000256" key="1">
    <source>
        <dbReference type="SAM" id="MobiDB-lite"/>
    </source>
</evidence>
<dbReference type="GO" id="GO:0003684">
    <property type="term" value="F:damaged DNA binding"/>
    <property type="evidence" value="ECO:0007669"/>
    <property type="project" value="InterPro"/>
</dbReference>
<dbReference type="Pfam" id="PF10403">
    <property type="entry name" value="BHD_1"/>
    <property type="match status" value="1"/>
</dbReference>
<evidence type="ECO:0000313" key="4">
    <source>
        <dbReference type="EMBL" id="VEU33374.1"/>
    </source>
</evidence>
<dbReference type="OrthoDB" id="300780at2759"/>
<dbReference type="GO" id="GO:0003697">
    <property type="term" value="F:single-stranded DNA binding"/>
    <property type="evidence" value="ECO:0007669"/>
    <property type="project" value="TreeGrafter"/>
</dbReference>
<evidence type="ECO:0000259" key="2">
    <source>
        <dbReference type="SMART" id="SM01030"/>
    </source>
</evidence>
<protein>
    <recommendedName>
        <fullName evidence="6">Rad4 beta-hairpin domain-containing protein</fullName>
    </recommendedName>
</protein>
<dbReference type="SUPFAM" id="SSF54001">
    <property type="entry name" value="Cysteine proteinases"/>
    <property type="match status" value="1"/>
</dbReference>
<dbReference type="InterPro" id="IPR036985">
    <property type="entry name" value="Transglutaminase-like_sf"/>
</dbReference>
<dbReference type="PANTHER" id="PTHR12135">
    <property type="entry name" value="DNA REPAIR PROTEIN XP-C / RAD4"/>
    <property type="match status" value="1"/>
</dbReference>
<evidence type="ECO:0000313" key="5">
    <source>
        <dbReference type="Proteomes" id="UP000291116"/>
    </source>
</evidence>
<dbReference type="InterPro" id="IPR018326">
    <property type="entry name" value="Rad4_beta-hairpin_dom1"/>
</dbReference>
<dbReference type="InterPro" id="IPR018328">
    <property type="entry name" value="Rad4_beta-hairpin_dom3"/>
</dbReference>
<feature type="compositionally biased region" description="Basic and acidic residues" evidence="1">
    <location>
        <begin position="655"/>
        <end position="666"/>
    </location>
</feature>
<dbReference type="Gene3D" id="2.20.20.110">
    <property type="entry name" value="Rad4, beta-hairpin domain BHD1"/>
    <property type="match status" value="1"/>
</dbReference>
<dbReference type="EMBL" id="CAACVS010000001">
    <property type="protein sequence ID" value="VEU33374.1"/>
    <property type="molecule type" value="Genomic_DNA"/>
</dbReference>
<dbReference type="PANTHER" id="PTHR12135:SF0">
    <property type="entry name" value="DNA REPAIR PROTEIN COMPLEMENTING XP-C CELLS"/>
    <property type="match status" value="1"/>
</dbReference>
<dbReference type="GO" id="GO:0006298">
    <property type="term" value="P:mismatch repair"/>
    <property type="evidence" value="ECO:0007669"/>
    <property type="project" value="TreeGrafter"/>
</dbReference>
<feature type="region of interest" description="Disordered" evidence="1">
    <location>
        <begin position="1"/>
        <end position="148"/>
    </location>
</feature>
<organism evidence="4 5">
    <name type="scientific">Pseudo-nitzschia multistriata</name>
    <dbReference type="NCBI Taxonomy" id="183589"/>
    <lineage>
        <taxon>Eukaryota</taxon>
        <taxon>Sar</taxon>
        <taxon>Stramenopiles</taxon>
        <taxon>Ochrophyta</taxon>
        <taxon>Bacillariophyta</taxon>
        <taxon>Bacillariophyceae</taxon>
        <taxon>Bacillariophycidae</taxon>
        <taxon>Bacillariales</taxon>
        <taxon>Bacillariaceae</taxon>
        <taxon>Pseudo-nitzschia</taxon>
    </lineage>
</organism>
<dbReference type="GO" id="GO:0005737">
    <property type="term" value="C:cytoplasm"/>
    <property type="evidence" value="ECO:0007669"/>
    <property type="project" value="TreeGrafter"/>
</dbReference>
<feature type="region of interest" description="Disordered" evidence="1">
    <location>
        <begin position="255"/>
        <end position="288"/>
    </location>
</feature>
<dbReference type="InterPro" id="IPR004583">
    <property type="entry name" value="DNA_repair_Rad4"/>
</dbReference>
<name>A0A448YUB4_9STRA</name>
<evidence type="ECO:0008006" key="6">
    <source>
        <dbReference type="Google" id="ProtNLM"/>
    </source>
</evidence>
<dbReference type="GO" id="GO:0000111">
    <property type="term" value="C:nucleotide-excision repair factor 2 complex"/>
    <property type="evidence" value="ECO:0007669"/>
    <property type="project" value="TreeGrafter"/>
</dbReference>
<feature type="region of interest" description="Disordered" evidence="1">
    <location>
        <begin position="406"/>
        <end position="448"/>
    </location>
</feature>
<feature type="compositionally biased region" description="Polar residues" evidence="1">
    <location>
        <begin position="687"/>
        <end position="699"/>
    </location>
</feature>
<dbReference type="GO" id="GO:0071942">
    <property type="term" value="C:XPC complex"/>
    <property type="evidence" value="ECO:0007669"/>
    <property type="project" value="TreeGrafter"/>
</dbReference>
<feature type="compositionally biased region" description="Basic residues" evidence="1">
    <location>
        <begin position="260"/>
        <end position="274"/>
    </location>
</feature>
<feature type="domain" description="Rad4 beta-hairpin" evidence="3">
    <location>
        <begin position="872"/>
        <end position="943"/>
    </location>
</feature>
<accession>A0A448YUB4</accession>
<dbReference type="Proteomes" id="UP000291116">
    <property type="component" value="Unassembled WGS sequence"/>
</dbReference>
<dbReference type="InterPro" id="IPR038765">
    <property type="entry name" value="Papain-like_cys_pep_sf"/>
</dbReference>
<dbReference type="SMART" id="SM01032">
    <property type="entry name" value="BHD_3"/>
    <property type="match status" value="1"/>
</dbReference>
<dbReference type="SMART" id="SM01030">
    <property type="entry name" value="BHD_1"/>
    <property type="match status" value="1"/>
</dbReference>
<keyword evidence="5" id="KW-1185">Reference proteome</keyword>
<dbReference type="AlphaFoldDB" id="A0A448YUB4"/>
<feature type="compositionally biased region" description="Basic and acidic residues" evidence="1">
    <location>
        <begin position="707"/>
        <end position="726"/>
    </location>
</feature>
<proteinExistence type="predicted"/>
<feature type="compositionally biased region" description="Acidic residues" evidence="1">
    <location>
        <begin position="42"/>
        <end position="61"/>
    </location>
</feature>
<dbReference type="Pfam" id="PF10405">
    <property type="entry name" value="BHD_3"/>
    <property type="match status" value="1"/>
</dbReference>
<feature type="domain" description="Rad4 beta-hairpin" evidence="2">
    <location>
        <begin position="723"/>
        <end position="776"/>
    </location>
</feature>
<reference evidence="4 5" key="1">
    <citation type="submission" date="2019-01" db="EMBL/GenBank/DDBJ databases">
        <authorList>
            <person name="Ferrante I. M."/>
        </authorList>
    </citation>
    <scope>NUCLEOTIDE SEQUENCE [LARGE SCALE GENOMIC DNA]</scope>
    <source>
        <strain evidence="4 5">B856</strain>
    </source>
</reference>
<sequence>MNFNFNLSSDEDDDQDHFASETPKKQPVATLKEGEAVAFDGNDFDNDSDSDNEYDDYFDFDDDRKASSLDASSHAAMAFPSDFDLPTEERGDGEDDDDEDEIDWEDAEGEKATGRAIATPKAVTLDMGEGADAKKSPPSTGKKRKAQRSVSVFRHHKELAGNPALQQLLTDLHKASLLAWVSHSNCFSRYASDDTCLAVAHSLIPTAWLWNDKDQHQTSNSTTRTSSVVIPTADDVGHFVRWFVDYAGLLPSNEGASSSRWRRKHSGSRNRKSTRATSTKAKKDSNINDIEAVHTPGGSVGVTVRSIKTYRLFEHCRYLAKRNDDRQHSSNNPRQPGVDFGAGDALLLFLCMVRSLGWRARYVVALEPISRDLNVDHPLFRHNDETNDNVLARFFKRVIRNHGIPYGSNEDAPISVDSDESDSVKDLKPAAKQSDTPSAARKPSLQHQYPKSLFTNEADPVAASKHIGWVEILCRQQTNTHGNKRNKSDSTRSSRNMQWIHVDPIAGITNQPCVVEKTLFENHRLKSPGSIRRYKNRRPVCYALAVEHVPCRRNTNNSVDKDKGDLSVRMTDVTRRYASSMVETMEARGIVPDRRSSKPKRRKMMAVNQKQVFHQASIEEDRPDVWFSKLLEKISGKRMGKKSVQDIAASSKIEQQELKHKGKTEQDAITLDSDSDSDKKPAAIPSKSETVESNLNGLQNEDDHDDGFDTDHEEESQLRESAKKEPLPTSKAAFKKHPIYVIRSVLNSTEVLKPDCKKGVCGMFKGELVYLRSYVETALPAKRWLYEGRKVKASELKSPVLKVKARKKPASSSFKALKSYGVGEANDGSEEFRADQIEKGSAPLGETDKQYLYGSWQTDAWGPPYVGPSDPIPVNDYNNVELELLNPGLVHVELHHVAKVAKRLNLPYAPCLLGFEGHRGNRTPTIRGIAIHEHNEELLREAHAGMADHLLKEEEHKRERAILLRWKRLLVGILTKDRLEREYGDDDI</sequence>
<evidence type="ECO:0000259" key="3">
    <source>
        <dbReference type="SMART" id="SM01032"/>
    </source>
</evidence>